<dbReference type="FunCoup" id="A0A672GHL9">
    <property type="interactions" value="1179"/>
</dbReference>
<reference evidence="4" key="2">
    <citation type="submission" date="2025-08" db="UniProtKB">
        <authorList>
            <consortium name="Ensembl"/>
        </authorList>
    </citation>
    <scope>IDENTIFICATION</scope>
</reference>
<dbReference type="AlphaFoldDB" id="A0A672GHL9"/>
<dbReference type="OMA" id="FLWMPFL"/>
<evidence type="ECO:0000256" key="1">
    <source>
        <dbReference type="ARBA" id="ARBA00004370"/>
    </source>
</evidence>
<dbReference type="InterPro" id="IPR011993">
    <property type="entry name" value="PH-like_dom_sf"/>
</dbReference>
<dbReference type="Gene3D" id="2.30.29.30">
    <property type="entry name" value="Pleckstrin-homology domain (PH domain)/Phosphotyrosine-binding domain (PTB)"/>
    <property type="match status" value="1"/>
</dbReference>
<comment type="subcellular location">
    <subcellularLocation>
        <location evidence="1">Membrane</location>
    </subcellularLocation>
</comment>
<sequence>MWSRATCLLCVASVLKRWKLNWCDLWIDGSLCFYKTDSRREFEHRVSLKTTCIDVRSGLECGGVTPPESNPRENLIAVLLHDGSSLNLCANSEDDSIAWKLTLLETRRNPVFTYDPYDDSYQAVPLSSYRTVYITPGAGPEVTVNLRCCNLFKKWRNGKEVTEIAGVRAGFL</sequence>
<feature type="signal peptide" evidence="3">
    <location>
        <begin position="1"/>
        <end position="23"/>
    </location>
</feature>
<dbReference type="Ensembl" id="ENSSFAT00005019019.1">
    <property type="protein sequence ID" value="ENSSFAP00005018288.1"/>
    <property type="gene ID" value="ENSSFAG00005009650.1"/>
</dbReference>
<dbReference type="InParanoid" id="A0A672GHL9"/>
<dbReference type="InterPro" id="IPR039680">
    <property type="entry name" value="PLEKHB1/2"/>
</dbReference>
<proteinExistence type="predicted"/>
<keyword evidence="5" id="KW-1185">Reference proteome</keyword>
<feature type="chain" id="PRO_5025491165" description="PH domain-containing protein" evidence="3">
    <location>
        <begin position="24"/>
        <end position="172"/>
    </location>
</feature>
<reference evidence="4" key="1">
    <citation type="submission" date="2019-06" db="EMBL/GenBank/DDBJ databases">
        <authorList>
            <consortium name="Wellcome Sanger Institute Data Sharing"/>
        </authorList>
    </citation>
    <scope>NUCLEOTIDE SEQUENCE [LARGE SCALE GENOMIC DNA]</scope>
</reference>
<dbReference type="GO" id="GO:0045595">
    <property type="term" value="P:regulation of cell differentiation"/>
    <property type="evidence" value="ECO:0007669"/>
    <property type="project" value="TreeGrafter"/>
</dbReference>
<keyword evidence="2" id="KW-0472">Membrane</keyword>
<dbReference type="Proteomes" id="UP000472267">
    <property type="component" value="Chromosome 10"/>
</dbReference>
<protein>
    <recommendedName>
        <fullName evidence="6">PH domain-containing protein</fullName>
    </recommendedName>
</protein>
<dbReference type="PANTHER" id="PTHR14309:SF7">
    <property type="entry name" value="PLECKSTRIN HOMOLOGY DOMAIN-CONTAINING FAMILY B MEMBER 1"/>
    <property type="match status" value="1"/>
</dbReference>
<accession>A0A672GHL9</accession>
<organism evidence="4 5">
    <name type="scientific">Salarias fasciatus</name>
    <name type="common">Jewelled blenny</name>
    <name type="synonym">Blennius fasciatus</name>
    <dbReference type="NCBI Taxonomy" id="181472"/>
    <lineage>
        <taxon>Eukaryota</taxon>
        <taxon>Metazoa</taxon>
        <taxon>Chordata</taxon>
        <taxon>Craniata</taxon>
        <taxon>Vertebrata</taxon>
        <taxon>Euteleostomi</taxon>
        <taxon>Actinopterygii</taxon>
        <taxon>Neopterygii</taxon>
        <taxon>Teleostei</taxon>
        <taxon>Neoteleostei</taxon>
        <taxon>Acanthomorphata</taxon>
        <taxon>Ovalentaria</taxon>
        <taxon>Blenniimorphae</taxon>
        <taxon>Blenniiformes</taxon>
        <taxon>Blennioidei</taxon>
        <taxon>Blenniidae</taxon>
        <taxon>Salariinae</taxon>
        <taxon>Salarias</taxon>
    </lineage>
</organism>
<dbReference type="GO" id="GO:0016020">
    <property type="term" value="C:membrane"/>
    <property type="evidence" value="ECO:0007669"/>
    <property type="project" value="UniProtKB-SubCell"/>
</dbReference>
<reference evidence="4" key="3">
    <citation type="submission" date="2025-09" db="UniProtKB">
        <authorList>
            <consortium name="Ensembl"/>
        </authorList>
    </citation>
    <scope>IDENTIFICATION</scope>
</reference>
<keyword evidence="3" id="KW-0732">Signal</keyword>
<dbReference type="FunFam" id="2.30.29.30:FF:000073">
    <property type="entry name" value="Pleckstrin homology domain-containing family B member 2"/>
    <property type="match status" value="1"/>
</dbReference>
<evidence type="ECO:0008006" key="6">
    <source>
        <dbReference type="Google" id="ProtNLM"/>
    </source>
</evidence>
<evidence type="ECO:0000313" key="5">
    <source>
        <dbReference type="Proteomes" id="UP000472267"/>
    </source>
</evidence>
<evidence type="ECO:0000256" key="3">
    <source>
        <dbReference type="SAM" id="SignalP"/>
    </source>
</evidence>
<evidence type="ECO:0000313" key="4">
    <source>
        <dbReference type="Ensembl" id="ENSSFAP00005018288.1"/>
    </source>
</evidence>
<name>A0A672GHL9_SALFA</name>
<dbReference type="SUPFAM" id="SSF50729">
    <property type="entry name" value="PH domain-like"/>
    <property type="match status" value="1"/>
</dbReference>
<dbReference type="PANTHER" id="PTHR14309">
    <property type="entry name" value="EXPRESSED PROTEIN"/>
    <property type="match status" value="1"/>
</dbReference>
<evidence type="ECO:0000256" key="2">
    <source>
        <dbReference type="ARBA" id="ARBA00023136"/>
    </source>
</evidence>